<dbReference type="EMBL" id="BDIP01000316">
    <property type="protein sequence ID" value="GIQ81140.1"/>
    <property type="molecule type" value="Genomic_DNA"/>
</dbReference>
<evidence type="ECO:0000313" key="2">
    <source>
        <dbReference type="Proteomes" id="UP000265618"/>
    </source>
</evidence>
<gene>
    <name evidence="1" type="ORF">KIPB_002049</name>
</gene>
<sequence>MFYNYLTQAHEGIVDNVLSSFALLAASHLAQPVFDLGVLEAARKAMADFPGIVSFAETMCELVAVFTETDALRRASAISNGYTQTVLDALTVWGTEGYGSTVAELGLSALSTLALEASHVQTMVDMGVLDTVESSLPCADHG</sequence>
<dbReference type="AlphaFoldDB" id="A0A9K3CRM7"/>
<organism evidence="1 2">
    <name type="scientific">Kipferlia bialata</name>
    <dbReference type="NCBI Taxonomy" id="797122"/>
    <lineage>
        <taxon>Eukaryota</taxon>
        <taxon>Metamonada</taxon>
        <taxon>Carpediemonas-like organisms</taxon>
        <taxon>Kipferlia</taxon>
    </lineage>
</organism>
<protein>
    <submittedName>
        <fullName evidence="1">Uncharacterized protein</fullName>
    </submittedName>
</protein>
<reference evidence="1 2" key="1">
    <citation type="journal article" date="2018" name="PLoS ONE">
        <title>The draft genome of Kipferlia bialata reveals reductive genome evolution in fornicate parasites.</title>
        <authorList>
            <person name="Tanifuji G."/>
            <person name="Takabayashi S."/>
            <person name="Kume K."/>
            <person name="Takagi M."/>
            <person name="Nakayama T."/>
            <person name="Kamikawa R."/>
            <person name="Inagaki Y."/>
            <person name="Hashimoto T."/>
        </authorList>
    </citation>
    <scope>NUCLEOTIDE SEQUENCE [LARGE SCALE GENOMIC DNA]</scope>
    <source>
        <strain evidence="1">NY0173</strain>
    </source>
</reference>
<dbReference type="Proteomes" id="UP000265618">
    <property type="component" value="Unassembled WGS sequence"/>
</dbReference>
<keyword evidence="2" id="KW-1185">Reference proteome</keyword>
<comment type="caution">
    <text evidence="1">The sequence shown here is derived from an EMBL/GenBank/DDBJ whole genome shotgun (WGS) entry which is preliminary data.</text>
</comment>
<proteinExistence type="predicted"/>
<name>A0A9K3CRM7_9EUKA</name>
<evidence type="ECO:0000313" key="1">
    <source>
        <dbReference type="EMBL" id="GIQ81140.1"/>
    </source>
</evidence>
<accession>A0A9K3CRM7</accession>